<evidence type="ECO:0000313" key="5">
    <source>
        <dbReference type="EMBL" id="CAG5182242.1"/>
    </source>
</evidence>
<gene>
    <name evidence="5" type="ORF">ALTATR162_LOCUS10063</name>
</gene>
<dbReference type="InterPro" id="IPR052766">
    <property type="entry name" value="S41A_metabolite_peptidase"/>
</dbReference>
<name>A0A8J2N3U9_9PLEO</name>
<dbReference type="Pfam" id="PF23658">
    <property type="entry name" value="PDZ_CPAF_rel"/>
    <property type="match status" value="1"/>
</dbReference>
<evidence type="ECO:0000259" key="4">
    <source>
        <dbReference type="Pfam" id="PF23658"/>
    </source>
</evidence>
<dbReference type="GO" id="GO:0006508">
    <property type="term" value="P:proteolysis"/>
    <property type="evidence" value="ECO:0007669"/>
    <property type="project" value="InterPro"/>
</dbReference>
<dbReference type="InterPro" id="IPR029045">
    <property type="entry name" value="ClpP/crotonase-like_dom_sf"/>
</dbReference>
<reference evidence="5" key="1">
    <citation type="submission" date="2021-05" db="EMBL/GenBank/DDBJ databases">
        <authorList>
            <person name="Stam R."/>
        </authorList>
    </citation>
    <scope>NUCLEOTIDE SEQUENCE</scope>
    <source>
        <strain evidence="5">CS162</strain>
    </source>
</reference>
<dbReference type="PANTHER" id="PTHR37049:SF4">
    <property type="entry name" value="RHODANESE DOMAIN-CONTAINING PROTEIN"/>
    <property type="match status" value="1"/>
</dbReference>
<dbReference type="AlphaFoldDB" id="A0A8J2N3U9"/>
<keyword evidence="2" id="KW-0732">Signal</keyword>
<evidence type="ECO:0000313" key="6">
    <source>
        <dbReference type="Proteomes" id="UP000676310"/>
    </source>
</evidence>
<dbReference type="Pfam" id="PF03572">
    <property type="entry name" value="Peptidase_S41"/>
    <property type="match status" value="1"/>
</dbReference>
<feature type="domain" description="CPAF-like PDZ" evidence="4">
    <location>
        <begin position="138"/>
        <end position="248"/>
    </location>
</feature>
<sequence>MLKSTLLLASTTLVVAQSSSSEPCAAAAADLGQSSSIEAQVAFDCLDSVPVDVQGNTQLIDELKQIWQFQSELVWLKKPGDDWEFGALDIEAELDNVKNNLNSFSSEYAVQLAIQNITIRTGNFHFNYRPDILTVFDFFRQINVASISEDGKALPKLYVADDVASVAEGSSDVSEITDINGQNPYDFLKSTSWSQYIDSDGLINNMLSKGDTDNLGSFMNQRKYDGPSTDITWANGSTVSIPNGASSDYASTFAGITDGQSFFDTFCTGSSSPLFANTKADSGSADVALPKPKMPAGISHIIAPSAPGPVPRIPTGEYRRRNKRQTMTPSSGSYAENVVEQDSSGTVAGYFLNGDGYDDVAVLKIISFSNPGEELTESEFCNEFQTTIASFLSKCMSENKQKLIIDLRENGGGSTNLLLDAFMQLFPDMEPFSGQRYRATDAFVKIGDAINEIRSDPVKARKFAQFTDESIEESYTFRYWSWWHFRNADGVDFSGWDDFNGPVELNDDSYTKTMRYNYTDEVSILPEGWRFVNGTRPTPFNASNIVMYTDALCGSSCASFHEELKNIAGIKAVTVGGRPENKPIQTVTGSKGGEVTPLIYWQSFAQIALNMSSALSLSSYSANDDTLSAVANTPQIITRAGDGASRLQSQDQVRKGDVAGTPLQYIYEASDCKIFYTATTYADPDAAWKQAWDAFQDDSKCVEGSTGHASSISGGFKAYGAGELKAEDQPTGSGAGNGGSGGGNGDDANAASTAGMNGLVVVFAAVVFGAMTL</sequence>
<evidence type="ECO:0000259" key="3">
    <source>
        <dbReference type="Pfam" id="PF03572"/>
    </source>
</evidence>
<dbReference type="InterPro" id="IPR005151">
    <property type="entry name" value="Tail-specific_protease"/>
</dbReference>
<dbReference type="GeneID" id="67010183"/>
<feature type="region of interest" description="Disordered" evidence="1">
    <location>
        <begin position="726"/>
        <end position="746"/>
    </location>
</feature>
<dbReference type="Proteomes" id="UP000676310">
    <property type="component" value="Unassembled WGS sequence"/>
</dbReference>
<dbReference type="PANTHER" id="PTHR37049">
    <property type="entry name" value="PEPTIDASE S41 FAMILY PROTEIN"/>
    <property type="match status" value="1"/>
</dbReference>
<protein>
    <recommendedName>
        <fullName evidence="7">Tail specific protease domain-containing protein</fullName>
    </recommendedName>
</protein>
<comment type="caution">
    <text evidence="5">The sequence shown here is derived from an EMBL/GenBank/DDBJ whole genome shotgun (WGS) entry which is preliminary data.</text>
</comment>
<dbReference type="OrthoDB" id="27214at2759"/>
<accession>A0A8J2N3U9</accession>
<feature type="chain" id="PRO_5035215944" description="Tail specific protease domain-containing protein" evidence="2">
    <location>
        <begin position="17"/>
        <end position="773"/>
    </location>
</feature>
<evidence type="ECO:0000256" key="2">
    <source>
        <dbReference type="SAM" id="SignalP"/>
    </source>
</evidence>
<feature type="signal peptide" evidence="2">
    <location>
        <begin position="1"/>
        <end position="16"/>
    </location>
</feature>
<dbReference type="InterPro" id="IPR056186">
    <property type="entry name" value="PDZ_CPAF-rel"/>
</dbReference>
<dbReference type="EMBL" id="CAJRGZ010000027">
    <property type="protein sequence ID" value="CAG5182242.1"/>
    <property type="molecule type" value="Genomic_DNA"/>
</dbReference>
<dbReference type="RefSeq" id="XP_043173634.1">
    <property type="nucleotide sequence ID" value="XM_043317699.1"/>
</dbReference>
<dbReference type="GO" id="GO:0008236">
    <property type="term" value="F:serine-type peptidase activity"/>
    <property type="evidence" value="ECO:0007669"/>
    <property type="project" value="InterPro"/>
</dbReference>
<feature type="compositionally biased region" description="Gly residues" evidence="1">
    <location>
        <begin position="733"/>
        <end position="745"/>
    </location>
</feature>
<evidence type="ECO:0008006" key="7">
    <source>
        <dbReference type="Google" id="ProtNLM"/>
    </source>
</evidence>
<proteinExistence type="predicted"/>
<feature type="domain" description="Tail specific protease" evidence="3">
    <location>
        <begin position="359"/>
        <end position="439"/>
    </location>
</feature>
<organism evidence="5 6">
    <name type="scientific">Alternaria atra</name>
    <dbReference type="NCBI Taxonomy" id="119953"/>
    <lineage>
        <taxon>Eukaryota</taxon>
        <taxon>Fungi</taxon>
        <taxon>Dikarya</taxon>
        <taxon>Ascomycota</taxon>
        <taxon>Pezizomycotina</taxon>
        <taxon>Dothideomycetes</taxon>
        <taxon>Pleosporomycetidae</taxon>
        <taxon>Pleosporales</taxon>
        <taxon>Pleosporineae</taxon>
        <taxon>Pleosporaceae</taxon>
        <taxon>Alternaria</taxon>
        <taxon>Alternaria sect. Ulocladioides</taxon>
    </lineage>
</organism>
<dbReference type="Gene3D" id="3.90.226.10">
    <property type="entry name" value="2-enoyl-CoA Hydratase, Chain A, domain 1"/>
    <property type="match status" value="1"/>
</dbReference>
<evidence type="ECO:0000256" key="1">
    <source>
        <dbReference type="SAM" id="MobiDB-lite"/>
    </source>
</evidence>
<keyword evidence="6" id="KW-1185">Reference proteome</keyword>
<dbReference type="SUPFAM" id="SSF52096">
    <property type="entry name" value="ClpP/crotonase"/>
    <property type="match status" value="1"/>
</dbReference>